<feature type="domain" description="Methyl-accepting transducer" evidence="11">
    <location>
        <begin position="373"/>
        <end position="609"/>
    </location>
</feature>
<evidence type="ECO:0000256" key="5">
    <source>
        <dbReference type="ARBA" id="ARBA00022692"/>
    </source>
</evidence>
<dbReference type="GO" id="GO:0004888">
    <property type="term" value="F:transmembrane signaling receptor activity"/>
    <property type="evidence" value="ECO:0007669"/>
    <property type="project" value="InterPro"/>
</dbReference>
<reference evidence="13 14" key="1">
    <citation type="submission" date="2016-10" db="EMBL/GenBank/DDBJ databases">
        <title>Whole genome sequence of hyper active fibrinolysis bacterium Bacillus pumilus strain VV3 isolated from fermented rice.</title>
        <authorList>
            <person name="Mariadas V.A."/>
            <person name="Vijayaraghavan P."/>
            <person name="Dhandapani V."/>
        </authorList>
    </citation>
    <scope>NUCLEOTIDE SEQUENCE [LARGE SCALE GENOMIC DNA]</scope>
    <source>
        <strain evidence="13 14">VV3</strain>
    </source>
</reference>
<comment type="similarity">
    <text evidence="9">Belongs to the methyl-accepting chemotaxis (MCP) protein family.</text>
</comment>
<dbReference type="InterPro" id="IPR033479">
    <property type="entry name" value="dCache_1"/>
</dbReference>
<keyword evidence="6" id="KW-1133">Transmembrane helix</keyword>
<dbReference type="Pfam" id="PF00672">
    <property type="entry name" value="HAMP"/>
    <property type="match status" value="1"/>
</dbReference>
<evidence type="ECO:0000256" key="2">
    <source>
        <dbReference type="ARBA" id="ARBA00022475"/>
    </source>
</evidence>
<feature type="domain" description="HAMP" evidence="12">
    <location>
        <begin position="302"/>
        <end position="354"/>
    </location>
</feature>
<evidence type="ECO:0000256" key="9">
    <source>
        <dbReference type="ARBA" id="ARBA00029447"/>
    </source>
</evidence>
<dbReference type="GO" id="GO:0005886">
    <property type="term" value="C:plasma membrane"/>
    <property type="evidence" value="ECO:0007669"/>
    <property type="project" value="UniProtKB-SubCell"/>
</dbReference>
<evidence type="ECO:0000256" key="8">
    <source>
        <dbReference type="ARBA" id="ARBA00023224"/>
    </source>
</evidence>
<dbReference type="InterPro" id="IPR004089">
    <property type="entry name" value="MCPsignal_dom"/>
</dbReference>
<dbReference type="SMART" id="SM00304">
    <property type="entry name" value="HAMP"/>
    <property type="match status" value="1"/>
</dbReference>
<evidence type="ECO:0000313" key="14">
    <source>
        <dbReference type="Proteomes" id="UP000177709"/>
    </source>
</evidence>
<dbReference type="FunFam" id="1.10.287.950:FF:000001">
    <property type="entry name" value="Methyl-accepting chemotaxis sensory transducer"/>
    <property type="match status" value="1"/>
</dbReference>
<dbReference type="PANTHER" id="PTHR32089">
    <property type="entry name" value="METHYL-ACCEPTING CHEMOTAXIS PROTEIN MCPB"/>
    <property type="match status" value="1"/>
</dbReference>
<keyword evidence="4" id="KW-0145">Chemotaxis</keyword>
<keyword evidence="3" id="KW-0488">Methylation</keyword>
<gene>
    <name evidence="13" type="ORF">BK049_13010</name>
</gene>
<evidence type="ECO:0000256" key="10">
    <source>
        <dbReference type="PROSITE-ProRule" id="PRU00284"/>
    </source>
</evidence>
<dbReference type="PRINTS" id="PR00260">
    <property type="entry name" value="CHEMTRNSDUCR"/>
</dbReference>
<dbReference type="CDD" id="cd12912">
    <property type="entry name" value="PDC2_MCP_like"/>
    <property type="match status" value="1"/>
</dbReference>
<comment type="subcellular location">
    <subcellularLocation>
        <location evidence="1">Cell membrane</location>
        <topology evidence="1">Multi-pass membrane protein</topology>
    </subcellularLocation>
</comment>
<protein>
    <submittedName>
        <fullName evidence="13">Chemotaxis protein</fullName>
    </submittedName>
</protein>
<dbReference type="PROSITE" id="PS50111">
    <property type="entry name" value="CHEMOTAXIS_TRANSDUC_2"/>
    <property type="match status" value="1"/>
</dbReference>
<organism evidence="13 14">
    <name type="scientific">Bacillus xiamenensis</name>
    <dbReference type="NCBI Taxonomy" id="1178537"/>
    <lineage>
        <taxon>Bacteria</taxon>
        <taxon>Bacillati</taxon>
        <taxon>Bacillota</taxon>
        <taxon>Bacilli</taxon>
        <taxon>Bacillales</taxon>
        <taxon>Bacillaceae</taxon>
        <taxon>Bacillus</taxon>
    </lineage>
</organism>
<dbReference type="Pfam" id="PF02743">
    <property type="entry name" value="dCache_1"/>
    <property type="match status" value="1"/>
</dbReference>
<evidence type="ECO:0000256" key="3">
    <source>
        <dbReference type="ARBA" id="ARBA00022481"/>
    </source>
</evidence>
<dbReference type="PROSITE" id="PS50885">
    <property type="entry name" value="HAMP"/>
    <property type="match status" value="1"/>
</dbReference>
<dbReference type="Gene3D" id="1.10.287.950">
    <property type="entry name" value="Methyl-accepting chemotaxis protein"/>
    <property type="match status" value="1"/>
</dbReference>
<evidence type="ECO:0000256" key="1">
    <source>
        <dbReference type="ARBA" id="ARBA00004651"/>
    </source>
</evidence>
<dbReference type="Gene3D" id="1.10.8.500">
    <property type="entry name" value="HAMP domain in histidine kinase"/>
    <property type="match status" value="1"/>
</dbReference>
<evidence type="ECO:0000259" key="11">
    <source>
        <dbReference type="PROSITE" id="PS50111"/>
    </source>
</evidence>
<dbReference type="InterPro" id="IPR003660">
    <property type="entry name" value="HAMP_dom"/>
</dbReference>
<dbReference type="CDD" id="cd18773">
    <property type="entry name" value="PDC1_HK_sensor"/>
    <property type="match status" value="1"/>
</dbReference>
<keyword evidence="8 10" id="KW-0807">Transducer</keyword>
<dbReference type="SMART" id="SM00283">
    <property type="entry name" value="MA"/>
    <property type="match status" value="1"/>
</dbReference>
<dbReference type="InterPro" id="IPR004090">
    <property type="entry name" value="Chemotax_Me-accpt_rcpt"/>
</dbReference>
<dbReference type="Proteomes" id="UP000177709">
    <property type="component" value="Chromosome"/>
</dbReference>
<proteinExistence type="inferred from homology"/>
<sequence>MMKKINFFKHFTMSKKLVTAFLAILLVPILVLAAFSYEVASKSLNNEIMSSAANGVNQLNELINKDIQPKIDMVSYLSKSINKKEVTSKNKDLLKVKLEQLSEIDDDVVEVFVADQNGKLTEYSEIHKGSGKSAKNETWFQQSMKDENLIISDPFTEKSSDDLLITISEQLADGSGVIGINMRVNTVVKDTNSIKIGQEGYAFVATSDKRYIAHRTAKAGTKLTGDASKKMYLNKKGNFEYEYEGQPKQMFYDTNEVTGWKIAGTMYVNEVKEAAQPVLDLTMMILAASIILGGIAIYFIIKSIRKPLIELSESAEKISQGDLTQHIEVRTHDEIGKLAQSFNDMSAKLKQVIQAVQNSIENVAASSEELTASAGQTAQATEHITSSIEQFSNSTEHQNDMIEKSSVQLNEMDRSLSHMVDTTSHMMESSIESSNTAQAGGELVQKTAGQMKTIEQAVKEAELVIAGLEQKSKDITNILGVINGIADQTNLLALNAAIEAARAGEAGRGFSVVAEEVRKLAEQSGSSSKEIESLTNEIVEEIEKSQNMFKQVAGEVQSGLNITDETKVSFEKITHKTSEMTEQMKQMNGSAKELAHGSNDISQAVNQIKELSRESAAGFQDIAASAEEQLASMEEISSSSATLSQMAEELRELIKQFKI</sequence>
<dbReference type="InterPro" id="IPR029151">
    <property type="entry name" value="Sensor-like_sf"/>
</dbReference>
<accession>A0AAC9IH39</accession>
<dbReference type="Pfam" id="PF00015">
    <property type="entry name" value="MCPsignal"/>
    <property type="match status" value="1"/>
</dbReference>
<dbReference type="EMBL" id="CP017786">
    <property type="protein sequence ID" value="AOZ89535.1"/>
    <property type="molecule type" value="Genomic_DNA"/>
</dbReference>
<dbReference type="SUPFAM" id="SSF58104">
    <property type="entry name" value="Methyl-accepting chemotaxis protein (MCP) signaling domain"/>
    <property type="match status" value="1"/>
</dbReference>
<evidence type="ECO:0000256" key="7">
    <source>
        <dbReference type="ARBA" id="ARBA00023136"/>
    </source>
</evidence>
<name>A0AAC9IH39_9BACI</name>
<keyword evidence="7" id="KW-0472">Membrane</keyword>
<evidence type="ECO:0000313" key="13">
    <source>
        <dbReference type="EMBL" id="AOZ89535.1"/>
    </source>
</evidence>
<dbReference type="SUPFAM" id="SSF103190">
    <property type="entry name" value="Sensory domain-like"/>
    <property type="match status" value="1"/>
</dbReference>
<keyword evidence="2" id="KW-1003">Cell membrane</keyword>
<evidence type="ECO:0000259" key="12">
    <source>
        <dbReference type="PROSITE" id="PS50885"/>
    </source>
</evidence>
<dbReference type="AlphaFoldDB" id="A0AAC9IH39"/>
<evidence type="ECO:0000256" key="6">
    <source>
        <dbReference type="ARBA" id="ARBA00022989"/>
    </source>
</evidence>
<dbReference type="CDD" id="cd11386">
    <property type="entry name" value="MCP_signal"/>
    <property type="match status" value="1"/>
</dbReference>
<dbReference type="PANTHER" id="PTHR32089:SF114">
    <property type="entry name" value="METHYL-ACCEPTING CHEMOTAXIS PROTEIN MCPB"/>
    <property type="match status" value="1"/>
</dbReference>
<dbReference type="Gene3D" id="3.30.450.20">
    <property type="entry name" value="PAS domain"/>
    <property type="match status" value="2"/>
</dbReference>
<dbReference type="GO" id="GO:0007165">
    <property type="term" value="P:signal transduction"/>
    <property type="evidence" value="ECO:0007669"/>
    <property type="project" value="UniProtKB-KW"/>
</dbReference>
<dbReference type="GO" id="GO:0006935">
    <property type="term" value="P:chemotaxis"/>
    <property type="evidence" value="ECO:0007669"/>
    <property type="project" value="UniProtKB-KW"/>
</dbReference>
<keyword evidence="5" id="KW-0812">Transmembrane</keyword>
<dbReference type="CDD" id="cd06225">
    <property type="entry name" value="HAMP"/>
    <property type="match status" value="1"/>
</dbReference>
<evidence type="ECO:0000256" key="4">
    <source>
        <dbReference type="ARBA" id="ARBA00022500"/>
    </source>
</evidence>
<dbReference type="KEGG" id="bxi:BK049_13010"/>